<keyword evidence="3" id="KW-1185">Reference proteome</keyword>
<evidence type="ECO:0000256" key="1">
    <source>
        <dbReference type="SAM" id="MobiDB-lite"/>
    </source>
</evidence>
<proteinExistence type="predicted"/>
<feature type="region of interest" description="Disordered" evidence="1">
    <location>
        <begin position="769"/>
        <end position="788"/>
    </location>
</feature>
<gene>
    <name evidence="2" type="ORF">NCF85_05470</name>
</gene>
<reference evidence="2 3" key="1">
    <citation type="submission" date="2022-06" db="EMBL/GenBank/DDBJ databases">
        <authorList>
            <person name="Liu G."/>
        </authorList>
    </citation>
    <scope>NUCLEOTIDE SEQUENCE [LARGE SCALE GENOMIC DNA]</scope>
    <source>
        <strain evidence="2 3">E4</strain>
    </source>
</reference>
<name>A0ABY4U8J3_9SPHN</name>
<evidence type="ECO:0008006" key="4">
    <source>
        <dbReference type="Google" id="ProtNLM"/>
    </source>
</evidence>
<dbReference type="EMBL" id="CP098494">
    <property type="protein sequence ID" value="USA62422.1"/>
    <property type="molecule type" value="Genomic_DNA"/>
</dbReference>
<accession>A0ABY4U8J3</accession>
<protein>
    <recommendedName>
        <fullName evidence="4">ATP-binding protein</fullName>
    </recommendedName>
</protein>
<organism evidence="2 3">
    <name type="scientific">Qipengyuania citrea</name>
    <dbReference type="NCBI Taxonomy" id="225971"/>
    <lineage>
        <taxon>Bacteria</taxon>
        <taxon>Pseudomonadati</taxon>
        <taxon>Pseudomonadota</taxon>
        <taxon>Alphaproteobacteria</taxon>
        <taxon>Sphingomonadales</taxon>
        <taxon>Erythrobacteraceae</taxon>
        <taxon>Qipengyuania</taxon>
    </lineage>
</organism>
<sequence length="1366" mass="154180">MESLSTSPEFRDYIPRRLSWTDRDLKRQSVEEKNLFKCFAGPVVILGDPGMGKTWLMERYGEHPGCRFIRATSLLRRPDGTDFGDYRLIIDGLDEVSALGEDDPLNEVLTKLLACSTPSFAISCRAAEWRGKGAEIDISEDYGQTPAIVDLELLTSDEAIEALSRRVDQEKAYLAVGALQAAGLENFFQNPLYLDFVAAIVSTDDEVPQTRAGLYEKAIDQLCIERNPYHESRGFSALSGDEALNAAGAICATILITGNSTVLREGKSSEGIPISELSELASTEQMRAVLGSNLFRAVQGATGEFKPLHRTVAEFLGARWLARYVDYEIDARNGPRFVANRLISIMSGDGGVPASLRGLHAWLPKFSPTRLGPDAIDRDPYGILRYGDGDGLAPDQARALIAALRQQANFDPHFRDGWGRSEALSGLGQPALADDLRKIITDKSESVTFRLVVLEAIVGSPAAPLLKKELSSIFFDKERAYRERRDAGVALTAIDRTDFDWPVALRRLIALADPDSTRVGAELLDDIGYEALKPELVAQVILADCRLTQGEKGSRQRTFGSFYRLRKDYPQDLIPALLDAFADAVIPQLDPKKWWGDGLHEGWSEFGDLVQSLSAQQLSENPDSVSSEQLWNWLRMVERRYRHRDTDRAKIASVLAGDGRLRRGVQRMALFDDSDEDRFFAANVRLSRMSSGLRLTPGDAEYFLRDVVQRKDPHDRQRWMGLVASFRTDGIIPVPIRKIARPYAKGDTELMEFLVQKPKRQKMDDLERKFRRRERDRTRRAEKNRAKQQSEYFDNIDKMRSGELKWIVGPARAYLNMYYDLDRDASPEERLEEWLGTDLCEAALKGFEATLHREDLPSADQIAQSYAKSNVWNFVFPMLAGAGQRLQNATGFNDLPSDILSALLIASDHELISSRETFDGLDEALRELLRQNEADYKAHLRRMFEPMFDARREHIHDLYRFTRVPADKPLSSHLSVEWLERFSDLPLQIERSLAEGVLHSSANTRNELMPRLVEVARQRVDLNEPEGDRRSYWLGIQFCIDFDRARKSLPKFTQDNRGWLWSLTHLLNDRNQDYEHYVKPSLSQLDWLFRTFRTLWPFTPRPSGTTSGDRNPWDATQLLEWAVYQIGKNPSAEASEILCNLRDAPEDGYTTTIQANIAAQRQALIETSFRPPSLAEYKAVLTTAGQPQGAGDVKAIILAELEALQKRLRGDPLNPVDNFYRDDGTPKAENECRDQMLLLLGNNLPFGIQAPAEVSMPRGRRSDGAFTFGKLLVPLECKGQWHKEVWTAASSQLENYYSIHHQAAEKGIYVVFWFGPHVPKGKKLKGPPKHFARPSTSNDMKLALQAALLGSKRNEVSIVVLDLAKL</sequence>
<dbReference type="Proteomes" id="UP001056619">
    <property type="component" value="Chromosome"/>
</dbReference>
<feature type="compositionally biased region" description="Basic and acidic residues" evidence="1">
    <location>
        <begin position="769"/>
        <end position="785"/>
    </location>
</feature>
<evidence type="ECO:0000313" key="2">
    <source>
        <dbReference type="EMBL" id="USA62422.1"/>
    </source>
</evidence>
<evidence type="ECO:0000313" key="3">
    <source>
        <dbReference type="Proteomes" id="UP001056619"/>
    </source>
</evidence>
<dbReference type="RefSeq" id="WP_301642787.1">
    <property type="nucleotide sequence ID" value="NZ_CP098494.1"/>
</dbReference>